<organism evidence="11 12">
    <name type="scientific">Massilia aerilata</name>
    <dbReference type="NCBI Taxonomy" id="453817"/>
    <lineage>
        <taxon>Bacteria</taxon>
        <taxon>Pseudomonadati</taxon>
        <taxon>Pseudomonadota</taxon>
        <taxon>Betaproteobacteria</taxon>
        <taxon>Burkholderiales</taxon>
        <taxon>Oxalobacteraceae</taxon>
        <taxon>Telluria group</taxon>
        <taxon>Massilia</taxon>
    </lineage>
</organism>
<keyword evidence="7 9" id="KW-1133">Transmembrane helix</keyword>
<keyword evidence="4" id="KW-1003">Cell membrane</keyword>
<feature type="transmembrane region" description="Helical" evidence="9">
    <location>
        <begin position="301"/>
        <end position="324"/>
    </location>
</feature>
<protein>
    <submittedName>
        <fullName evidence="11">MFS transporter</fullName>
    </submittedName>
</protein>
<dbReference type="Proteomes" id="UP001596086">
    <property type="component" value="Unassembled WGS sequence"/>
</dbReference>
<feature type="transmembrane region" description="Helical" evidence="9">
    <location>
        <begin position="336"/>
        <end position="356"/>
    </location>
</feature>
<evidence type="ECO:0000256" key="6">
    <source>
        <dbReference type="ARBA" id="ARBA00022847"/>
    </source>
</evidence>
<evidence type="ECO:0000256" key="1">
    <source>
        <dbReference type="ARBA" id="ARBA00004651"/>
    </source>
</evidence>
<keyword evidence="3" id="KW-0813">Transport</keyword>
<dbReference type="Pfam" id="PF07690">
    <property type="entry name" value="MFS_1"/>
    <property type="match status" value="1"/>
</dbReference>
<feature type="transmembrane region" description="Helical" evidence="9">
    <location>
        <begin position="368"/>
        <end position="388"/>
    </location>
</feature>
<dbReference type="PANTHER" id="PTHR43528:SF6">
    <property type="entry name" value="CITRATE-PROTON SYMPORTER"/>
    <property type="match status" value="1"/>
</dbReference>
<dbReference type="PROSITE" id="PS50850">
    <property type="entry name" value="MFS"/>
    <property type="match status" value="1"/>
</dbReference>
<evidence type="ECO:0000256" key="7">
    <source>
        <dbReference type="ARBA" id="ARBA00022989"/>
    </source>
</evidence>
<dbReference type="InterPro" id="IPR036259">
    <property type="entry name" value="MFS_trans_sf"/>
</dbReference>
<dbReference type="EMBL" id="JBHSMZ010000006">
    <property type="protein sequence ID" value="MFC5548801.1"/>
    <property type="molecule type" value="Genomic_DNA"/>
</dbReference>
<dbReference type="PANTHER" id="PTHR43528">
    <property type="entry name" value="ALPHA-KETOGLUTARATE PERMEASE"/>
    <property type="match status" value="1"/>
</dbReference>
<evidence type="ECO:0000256" key="2">
    <source>
        <dbReference type="ARBA" id="ARBA00008240"/>
    </source>
</evidence>
<comment type="subcellular location">
    <subcellularLocation>
        <location evidence="1">Cell membrane</location>
        <topology evidence="1">Multi-pass membrane protein</topology>
    </subcellularLocation>
</comment>
<evidence type="ECO:0000256" key="4">
    <source>
        <dbReference type="ARBA" id="ARBA00022475"/>
    </source>
</evidence>
<evidence type="ECO:0000256" key="8">
    <source>
        <dbReference type="ARBA" id="ARBA00023136"/>
    </source>
</evidence>
<evidence type="ECO:0000256" key="3">
    <source>
        <dbReference type="ARBA" id="ARBA00022448"/>
    </source>
</evidence>
<dbReference type="RefSeq" id="WP_379769997.1">
    <property type="nucleotide sequence ID" value="NZ_JBHSMZ010000006.1"/>
</dbReference>
<feature type="transmembrane region" description="Helical" evidence="9">
    <location>
        <begin position="85"/>
        <end position="103"/>
    </location>
</feature>
<proteinExistence type="inferred from homology"/>
<feature type="transmembrane region" description="Helical" evidence="9">
    <location>
        <begin position="274"/>
        <end position="294"/>
    </location>
</feature>
<feature type="transmembrane region" description="Helical" evidence="9">
    <location>
        <begin position="400"/>
        <end position="417"/>
    </location>
</feature>
<comment type="caution">
    <text evidence="11">The sequence shown here is derived from an EMBL/GenBank/DDBJ whole genome shotgun (WGS) entry which is preliminary data.</text>
</comment>
<evidence type="ECO:0000313" key="12">
    <source>
        <dbReference type="Proteomes" id="UP001596086"/>
    </source>
</evidence>
<feature type="transmembrane region" description="Helical" evidence="9">
    <location>
        <begin position="123"/>
        <end position="140"/>
    </location>
</feature>
<feature type="transmembrane region" description="Helical" evidence="9">
    <location>
        <begin position="191"/>
        <end position="208"/>
    </location>
</feature>
<gene>
    <name evidence="11" type="ORF">ACFPO9_09770</name>
</gene>
<evidence type="ECO:0000259" key="10">
    <source>
        <dbReference type="PROSITE" id="PS50850"/>
    </source>
</evidence>
<evidence type="ECO:0000256" key="5">
    <source>
        <dbReference type="ARBA" id="ARBA00022692"/>
    </source>
</evidence>
<keyword evidence="8 9" id="KW-0472">Membrane</keyword>
<feature type="transmembrane region" description="Helical" evidence="9">
    <location>
        <begin position="234"/>
        <end position="254"/>
    </location>
</feature>
<evidence type="ECO:0000256" key="9">
    <source>
        <dbReference type="SAM" id="Phobius"/>
    </source>
</evidence>
<sequence>MHQVAPVPSQFSTILRVISGNFLEMFDFFLYGFYASYIAKTFFPSGNEYVSLMMTFVTFGAGFLMRPLGAVILGSYIDRIGRRKGLILTLAIMAFGTVLIAFVPGYDTIGMLAPLLVLSGRLLQGFSAGVELGGVSVYLAEMAPPGRKGFYVSWQSASQQAAIMAAALIGFLLNQWLAPAVIGAWGWRIPFFIGCSIIPVVFIIRSSLQETAAFKARRHHPSFREVLRSIAGNWRLVLLGMMLVVMTTVSFYLITVYAPTFGKSVLHLGAAESLLVTFCVGLSNFIWLPVMGALSDRIGRWPLLVTFTVLPILTAHPVLSWLVHDPSFAHMLVAELWLSFMYASYNGATVVALTEIMPPEVRTVGFSLAYSLATAIFGGFTPVVSTWLIETTGDKAAPGYWMAAAAACGLVAALTLYRPWASARVVSSLS</sequence>
<dbReference type="InterPro" id="IPR020846">
    <property type="entry name" value="MFS_dom"/>
</dbReference>
<feature type="transmembrane region" description="Helical" evidence="9">
    <location>
        <begin position="21"/>
        <end position="43"/>
    </location>
</feature>
<dbReference type="InterPro" id="IPR051084">
    <property type="entry name" value="H+-coupled_symporters"/>
</dbReference>
<keyword evidence="12" id="KW-1185">Reference proteome</keyword>
<keyword evidence="5 9" id="KW-0812">Transmembrane</keyword>
<feature type="domain" description="Major facilitator superfamily (MFS) profile" evidence="10">
    <location>
        <begin position="13"/>
        <end position="421"/>
    </location>
</feature>
<dbReference type="Gene3D" id="1.20.1250.20">
    <property type="entry name" value="MFS general substrate transporter like domains"/>
    <property type="match status" value="2"/>
</dbReference>
<feature type="transmembrane region" description="Helical" evidence="9">
    <location>
        <begin position="49"/>
        <end position="73"/>
    </location>
</feature>
<dbReference type="PROSITE" id="PS00217">
    <property type="entry name" value="SUGAR_TRANSPORT_2"/>
    <property type="match status" value="1"/>
</dbReference>
<dbReference type="InterPro" id="IPR011701">
    <property type="entry name" value="MFS"/>
</dbReference>
<keyword evidence="6" id="KW-0769">Symport</keyword>
<evidence type="ECO:0000313" key="11">
    <source>
        <dbReference type="EMBL" id="MFC5548801.1"/>
    </source>
</evidence>
<comment type="similarity">
    <text evidence="2">Belongs to the major facilitator superfamily. Metabolite:H+ Symporter (MHS) family (TC 2.A.1.6) family.</text>
</comment>
<dbReference type="NCBIfam" id="NF011656">
    <property type="entry name" value="PRK15075.1"/>
    <property type="match status" value="1"/>
</dbReference>
<feature type="transmembrane region" description="Helical" evidence="9">
    <location>
        <begin position="161"/>
        <end position="185"/>
    </location>
</feature>
<dbReference type="InterPro" id="IPR005829">
    <property type="entry name" value="Sugar_transporter_CS"/>
</dbReference>
<dbReference type="CDD" id="cd17368">
    <property type="entry name" value="MFS_CitA"/>
    <property type="match status" value="1"/>
</dbReference>
<reference evidence="12" key="1">
    <citation type="journal article" date="2019" name="Int. J. Syst. Evol. Microbiol.">
        <title>The Global Catalogue of Microorganisms (GCM) 10K type strain sequencing project: providing services to taxonomists for standard genome sequencing and annotation.</title>
        <authorList>
            <consortium name="The Broad Institute Genomics Platform"/>
            <consortium name="The Broad Institute Genome Sequencing Center for Infectious Disease"/>
            <person name="Wu L."/>
            <person name="Ma J."/>
        </authorList>
    </citation>
    <scope>NUCLEOTIDE SEQUENCE [LARGE SCALE GENOMIC DNA]</scope>
    <source>
        <strain evidence="12">CGMCC 4.5798</strain>
    </source>
</reference>
<accession>A0ABW0RVW9</accession>
<name>A0ABW0RVW9_9BURK</name>
<dbReference type="SUPFAM" id="SSF103473">
    <property type="entry name" value="MFS general substrate transporter"/>
    <property type="match status" value="1"/>
</dbReference>